<dbReference type="GeneTree" id="ENSGT00940000154554"/>
<protein>
    <recommendedName>
        <fullName evidence="10">Inter-alpha-trypsin inhibitor heavy chain H3</fullName>
    </recommendedName>
</protein>
<reference evidence="13" key="2">
    <citation type="submission" date="2025-09" db="UniProtKB">
        <authorList>
            <consortium name="Ensembl"/>
        </authorList>
    </citation>
    <scope>IDENTIFICATION</scope>
</reference>
<dbReference type="Pfam" id="PF00092">
    <property type="entry name" value="VWA"/>
    <property type="match status" value="1"/>
</dbReference>
<dbReference type="FunFam" id="3.40.50.410:FF:000013">
    <property type="entry name" value="inter-alpha-trypsin inhibitor heavy chain H2"/>
    <property type="match status" value="1"/>
</dbReference>
<dbReference type="AlphaFoldDB" id="A0A3B3S8J0"/>
<sequence length="829" mass="93768">HTVMTSKVVNRANTSQEVLFDVELPKTAFITNFSMSIEGKIYVGEVKEKEKAKEQFEKAVSRGQTAGLVRASGRKMEKFSVSVNIAAHSDVTFMLTYEELLQRQLGQYELMTRVKPKQLVQNFEIIADIYEPQGIAFLDAYGTFVTNELLPLVEKTVTDTKAHVAFRPTVEQQRTCPTCDGTLIDGDFFIKYDVKREKDIGNIQIVNGYFVHFFAPADLPYVPKNIVFVIDISWSMYGKKIAQTREALHTILGDLHEDDHFTIILFDDRIKYWKESLVKATEENVTQAKDFASKIVARGSEYVEAVLKAVDLLYKDAAENKLPDNSVSMIILLTDGNPTSGVTSSEEIQSNVRNAIHGNITLFCLGFGFNLKYNFLEVMAQENHGLARRIYEDSDAALQLTGFYSEVASPLLSKVHLNYPHNAVNRLTQHHFNQYFNGSEIVVAGQVSDDDLQNFIFEVSAQGMNDIKFQGQASAEDWNIIFPEKEYIFGDFSERLWAYLTIQQLLAKRESGKVEEKANATAEALALSLHYNFVTPLTSMVVTKPQKDETPEDAMIADKLTEGLTIYGFSITLKKPHQTFYFVMDGDPHFIIQVADLNDTLCFNIDDVPGTIFSLVKDPLSGIVVNGQTIGDKKVDPGSKVHTYFGRFGIAHQKLNLKVEVTTQSIIVSQDRRKTLLSWSDNRTFRGPGVEIEITKERSLTVTMRDSAKFVIILHRVWKKHPYHRDYLGFYTLDSHLLSSKVHGLLGQFYHGLQFKVGELHEGKDADKLDATMTVKGQQLTVTWGWQRDFRRDVKYGEGVSCWFVHSNGTGLIDGTHHDYVVSEIFKTS</sequence>
<keyword evidence="14" id="KW-1185">Reference proteome</keyword>
<keyword evidence="7" id="KW-0654">Proteoglycan</keyword>
<dbReference type="STRING" id="1676925.ENSPKIP00000026768"/>
<dbReference type="InterPro" id="IPR013694">
    <property type="entry name" value="VIT"/>
</dbReference>
<evidence type="ECO:0000256" key="5">
    <source>
        <dbReference type="ARBA" id="ARBA00022729"/>
    </source>
</evidence>
<evidence type="ECO:0000259" key="12">
    <source>
        <dbReference type="PROSITE" id="PS51468"/>
    </source>
</evidence>
<evidence type="ECO:0000256" key="6">
    <source>
        <dbReference type="ARBA" id="ARBA00022900"/>
    </source>
</evidence>
<dbReference type="GO" id="GO:0004867">
    <property type="term" value="F:serine-type endopeptidase inhibitor activity"/>
    <property type="evidence" value="ECO:0007669"/>
    <property type="project" value="UniProtKB-KW"/>
</dbReference>
<dbReference type="PANTHER" id="PTHR10338">
    <property type="entry name" value="INTER-ALPHA-TRYPSIN INHIBITOR HEAVY CHAIN FAMILY MEMBER"/>
    <property type="match status" value="1"/>
</dbReference>
<evidence type="ECO:0000259" key="11">
    <source>
        <dbReference type="PROSITE" id="PS50234"/>
    </source>
</evidence>
<dbReference type="Ensembl" id="ENSPKIT00000007528.1">
    <property type="protein sequence ID" value="ENSPKIP00000026768.1"/>
    <property type="gene ID" value="ENSPKIG00000009096.1"/>
</dbReference>
<evidence type="ECO:0000313" key="13">
    <source>
        <dbReference type="Ensembl" id="ENSPKIP00000026768.1"/>
    </source>
</evidence>
<dbReference type="Pfam" id="PF08487">
    <property type="entry name" value="VIT"/>
    <property type="match status" value="1"/>
</dbReference>
<evidence type="ECO:0000256" key="3">
    <source>
        <dbReference type="ARBA" id="ARBA00022525"/>
    </source>
</evidence>
<dbReference type="SMART" id="SM00327">
    <property type="entry name" value="VWA"/>
    <property type="match status" value="1"/>
</dbReference>
<evidence type="ECO:0000256" key="9">
    <source>
        <dbReference type="ARBA" id="ARBA00037051"/>
    </source>
</evidence>
<dbReference type="PANTHER" id="PTHR10338:SF115">
    <property type="entry name" value="INTER-ALPHA-TRYPSIN INHIBITOR HEAVY CHAIN H3"/>
    <property type="match status" value="1"/>
</dbReference>
<evidence type="ECO:0000313" key="14">
    <source>
        <dbReference type="Proteomes" id="UP000261540"/>
    </source>
</evidence>
<keyword evidence="5" id="KW-0732">Signal</keyword>
<dbReference type="GO" id="GO:0030212">
    <property type="term" value="P:hyaluronan metabolic process"/>
    <property type="evidence" value="ECO:0007669"/>
    <property type="project" value="InterPro"/>
</dbReference>
<dbReference type="InterPro" id="IPR050934">
    <property type="entry name" value="ITIH"/>
</dbReference>
<feature type="domain" description="VWFA" evidence="11">
    <location>
        <begin position="225"/>
        <end position="407"/>
    </location>
</feature>
<dbReference type="Pfam" id="PF06668">
    <property type="entry name" value="ITI_HC_C"/>
    <property type="match status" value="1"/>
</dbReference>
<evidence type="ECO:0000256" key="7">
    <source>
        <dbReference type="ARBA" id="ARBA00022974"/>
    </source>
</evidence>
<dbReference type="Gene3D" id="3.40.50.410">
    <property type="entry name" value="von Willebrand factor, type A domain"/>
    <property type="match status" value="1"/>
</dbReference>
<name>A0A3B3S8J0_9TELE</name>
<dbReference type="SUPFAM" id="SSF53300">
    <property type="entry name" value="vWA-like"/>
    <property type="match status" value="1"/>
</dbReference>
<accession>A0A3B3S8J0</accession>
<evidence type="ECO:0000256" key="8">
    <source>
        <dbReference type="ARBA" id="ARBA00023180"/>
    </source>
</evidence>
<dbReference type="InterPro" id="IPR010600">
    <property type="entry name" value="ITI_HC_C"/>
</dbReference>
<keyword evidence="3" id="KW-0964">Secreted</keyword>
<comment type="similarity">
    <text evidence="2">Belongs to the ITIH family.</text>
</comment>
<evidence type="ECO:0000256" key="2">
    <source>
        <dbReference type="ARBA" id="ARBA00010158"/>
    </source>
</evidence>
<dbReference type="GO" id="GO:0005576">
    <property type="term" value="C:extracellular region"/>
    <property type="evidence" value="ECO:0007669"/>
    <property type="project" value="UniProtKB-SubCell"/>
</dbReference>
<keyword evidence="6" id="KW-0722">Serine protease inhibitor</keyword>
<keyword evidence="4" id="KW-0646">Protease inhibitor</keyword>
<dbReference type="PROSITE" id="PS51468">
    <property type="entry name" value="VIT"/>
    <property type="match status" value="1"/>
</dbReference>
<dbReference type="InterPro" id="IPR002035">
    <property type="entry name" value="VWF_A"/>
</dbReference>
<feature type="domain" description="VIT" evidence="12">
    <location>
        <begin position="1"/>
        <end position="99"/>
    </location>
</feature>
<proteinExistence type="inferred from homology"/>
<dbReference type="PROSITE" id="PS50234">
    <property type="entry name" value="VWFA"/>
    <property type="match status" value="1"/>
</dbReference>
<dbReference type="Proteomes" id="UP000261540">
    <property type="component" value="Unplaced"/>
</dbReference>
<comment type="function">
    <text evidence="9">May act as a carrier of hyaluronan in serum or as a binding protein between hyaluronan and other matrix protein, including those on cell surfaces in tissues to regulate the localization, synthesis and degradation of hyaluronan which are essential to cells undergoing biological processes.</text>
</comment>
<organism evidence="13 14">
    <name type="scientific">Paramormyrops kingsleyae</name>
    <dbReference type="NCBI Taxonomy" id="1676925"/>
    <lineage>
        <taxon>Eukaryota</taxon>
        <taxon>Metazoa</taxon>
        <taxon>Chordata</taxon>
        <taxon>Craniata</taxon>
        <taxon>Vertebrata</taxon>
        <taxon>Euteleostomi</taxon>
        <taxon>Actinopterygii</taxon>
        <taxon>Neopterygii</taxon>
        <taxon>Teleostei</taxon>
        <taxon>Osteoglossocephala</taxon>
        <taxon>Osteoglossomorpha</taxon>
        <taxon>Osteoglossiformes</taxon>
        <taxon>Mormyridae</taxon>
        <taxon>Paramormyrops</taxon>
    </lineage>
</organism>
<evidence type="ECO:0000256" key="1">
    <source>
        <dbReference type="ARBA" id="ARBA00004613"/>
    </source>
</evidence>
<keyword evidence="8" id="KW-0325">Glycoprotein</keyword>
<dbReference type="SMART" id="SM00609">
    <property type="entry name" value="VIT"/>
    <property type="match status" value="1"/>
</dbReference>
<evidence type="ECO:0000256" key="10">
    <source>
        <dbReference type="ARBA" id="ARBA00039924"/>
    </source>
</evidence>
<dbReference type="InterPro" id="IPR036465">
    <property type="entry name" value="vWFA_dom_sf"/>
</dbReference>
<evidence type="ECO:0000256" key="4">
    <source>
        <dbReference type="ARBA" id="ARBA00022690"/>
    </source>
</evidence>
<comment type="subcellular location">
    <subcellularLocation>
        <location evidence="1">Secreted</location>
    </subcellularLocation>
</comment>
<reference evidence="13" key="1">
    <citation type="submission" date="2025-08" db="UniProtKB">
        <authorList>
            <consortium name="Ensembl"/>
        </authorList>
    </citation>
    <scope>IDENTIFICATION</scope>
</reference>